<dbReference type="OrthoDB" id="9778912at2"/>
<keyword evidence="5" id="KW-0223">Dioxygenase</keyword>
<dbReference type="PANTHER" id="PTHR32332:SF20">
    <property type="entry name" value="2-NITROPROPANE DIOXYGENASE-LIKE PROTEIN"/>
    <property type="match status" value="1"/>
</dbReference>
<dbReference type="AlphaFoldDB" id="A0A5P2BP52"/>
<dbReference type="EMBL" id="CP029193">
    <property type="protein sequence ID" value="QES31927.1"/>
    <property type="molecule type" value="Genomic_DNA"/>
</dbReference>
<keyword evidence="3" id="KW-0560">Oxidoreductase</keyword>
<accession>A0A5P2BP52</accession>
<reference evidence="5 6" key="1">
    <citation type="submission" date="2018-05" db="EMBL/GenBank/DDBJ databases">
        <title>Streptomyces venezuelae.</title>
        <authorList>
            <person name="Kim W."/>
            <person name="Lee N."/>
            <person name="Cho B.-K."/>
        </authorList>
    </citation>
    <scope>NUCLEOTIDE SEQUENCE [LARGE SCALE GENOMIC DNA]</scope>
    <source>
        <strain evidence="5 6">ATCC 14583</strain>
    </source>
</reference>
<feature type="region of interest" description="Disordered" evidence="4">
    <location>
        <begin position="343"/>
        <end position="362"/>
    </location>
</feature>
<organism evidence="5 6">
    <name type="scientific">Streptomyces venezuelae</name>
    <dbReference type="NCBI Taxonomy" id="54571"/>
    <lineage>
        <taxon>Bacteria</taxon>
        <taxon>Bacillati</taxon>
        <taxon>Actinomycetota</taxon>
        <taxon>Actinomycetes</taxon>
        <taxon>Kitasatosporales</taxon>
        <taxon>Streptomycetaceae</taxon>
        <taxon>Streptomyces</taxon>
    </lineage>
</organism>
<dbReference type="Pfam" id="PF03060">
    <property type="entry name" value="NMO"/>
    <property type="match status" value="1"/>
</dbReference>
<name>A0A5P2BP52_STRVZ</name>
<dbReference type="RefSeq" id="WP_150176028.1">
    <property type="nucleotide sequence ID" value="NZ_CP029193.1"/>
</dbReference>
<protein>
    <submittedName>
        <fullName evidence="5">2-nitropropane dioxygenase</fullName>
    </submittedName>
</protein>
<dbReference type="GO" id="GO:0018580">
    <property type="term" value="F:nitronate monooxygenase activity"/>
    <property type="evidence" value="ECO:0007669"/>
    <property type="project" value="InterPro"/>
</dbReference>
<dbReference type="CDD" id="cd04730">
    <property type="entry name" value="NPD_like"/>
    <property type="match status" value="1"/>
</dbReference>
<dbReference type="Proteomes" id="UP000323046">
    <property type="component" value="Chromosome"/>
</dbReference>
<dbReference type="InterPro" id="IPR013785">
    <property type="entry name" value="Aldolase_TIM"/>
</dbReference>
<sequence length="362" mass="37618">MRTPLTELVGVRHPIVQTGMGWVAGPRLVSAAANAGALGILASATMTVDQLRAAVREVKSRTAAPFGVNLRADAGDARDRVRVVVDEGVRVASFALAPSEELIAELKDAGVVVVPSIGARRHAEKVAAWGADAVIVQGGEGGGHTGEVATTVLLPQVVDAVDIPVIAAGGFYDGRGLVAALAYGAAGVAMGTRFLLTSDSTVPDTVKARYLAASVKDVTVTTRVDGLPHRMLRTELVAGLERSGRVASLTRAVRHAAAFRKVSGMSWRRMARDGLAMRHGKDLTWSQVLLAANTPMMLKSAMVDGRPEAGVMASGQVTGLIDDLPSCAELVERVMEEAAKTLDRLPGPSPDRRATGLGTSGG</sequence>
<dbReference type="InterPro" id="IPR004136">
    <property type="entry name" value="NMO"/>
</dbReference>
<evidence type="ECO:0000256" key="1">
    <source>
        <dbReference type="ARBA" id="ARBA00022630"/>
    </source>
</evidence>
<evidence type="ECO:0000313" key="5">
    <source>
        <dbReference type="EMBL" id="QES31927.1"/>
    </source>
</evidence>
<dbReference type="SUPFAM" id="SSF51412">
    <property type="entry name" value="Inosine monophosphate dehydrogenase (IMPDH)"/>
    <property type="match status" value="1"/>
</dbReference>
<keyword evidence="2" id="KW-0288">FMN</keyword>
<proteinExistence type="predicted"/>
<evidence type="ECO:0000256" key="3">
    <source>
        <dbReference type="ARBA" id="ARBA00023002"/>
    </source>
</evidence>
<dbReference type="Gene3D" id="3.20.20.70">
    <property type="entry name" value="Aldolase class I"/>
    <property type="match status" value="1"/>
</dbReference>
<dbReference type="GO" id="GO:0051213">
    <property type="term" value="F:dioxygenase activity"/>
    <property type="evidence" value="ECO:0007669"/>
    <property type="project" value="UniProtKB-KW"/>
</dbReference>
<keyword evidence="6" id="KW-1185">Reference proteome</keyword>
<dbReference type="PANTHER" id="PTHR32332">
    <property type="entry name" value="2-NITROPROPANE DIOXYGENASE"/>
    <property type="match status" value="1"/>
</dbReference>
<evidence type="ECO:0000313" key="6">
    <source>
        <dbReference type="Proteomes" id="UP000323046"/>
    </source>
</evidence>
<evidence type="ECO:0000256" key="2">
    <source>
        <dbReference type="ARBA" id="ARBA00022643"/>
    </source>
</evidence>
<keyword evidence="1" id="KW-0285">Flavoprotein</keyword>
<evidence type="ECO:0000256" key="4">
    <source>
        <dbReference type="SAM" id="MobiDB-lite"/>
    </source>
</evidence>
<gene>
    <name evidence="5" type="ORF">DEJ47_32740</name>
</gene>